<feature type="region of interest" description="Disordered" evidence="1">
    <location>
        <begin position="359"/>
        <end position="378"/>
    </location>
</feature>
<dbReference type="EMBL" id="CAKKNE010000005">
    <property type="protein sequence ID" value="CAH0376457.1"/>
    <property type="molecule type" value="Genomic_DNA"/>
</dbReference>
<evidence type="ECO:0000313" key="4">
    <source>
        <dbReference type="Proteomes" id="UP000789595"/>
    </source>
</evidence>
<name>A0A8J2SXD5_9STRA</name>
<dbReference type="Gene3D" id="3.40.50.300">
    <property type="entry name" value="P-loop containing nucleotide triphosphate hydrolases"/>
    <property type="match status" value="1"/>
</dbReference>
<dbReference type="Proteomes" id="UP000789595">
    <property type="component" value="Unassembled WGS sequence"/>
</dbReference>
<proteinExistence type="predicted"/>
<comment type="caution">
    <text evidence="3">The sequence shown here is derived from an EMBL/GenBank/DDBJ whole genome shotgun (WGS) entry which is preliminary data.</text>
</comment>
<feature type="chain" id="PRO_5035274021" description="Protein-tyrosine sulfotransferase" evidence="2">
    <location>
        <begin position="24"/>
        <end position="416"/>
    </location>
</feature>
<evidence type="ECO:0000313" key="3">
    <source>
        <dbReference type="EMBL" id="CAH0376457.1"/>
    </source>
</evidence>
<dbReference type="InterPro" id="IPR027417">
    <property type="entry name" value="P-loop_NTPase"/>
</dbReference>
<dbReference type="AlphaFoldDB" id="A0A8J2SXD5"/>
<keyword evidence="2" id="KW-0732">Signal</keyword>
<gene>
    <name evidence="3" type="ORF">PECAL_5P10470</name>
</gene>
<feature type="signal peptide" evidence="2">
    <location>
        <begin position="1"/>
        <end position="23"/>
    </location>
</feature>
<protein>
    <recommendedName>
        <fullName evidence="5">Protein-tyrosine sulfotransferase</fullName>
    </recommendedName>
</protein>
<evidence type="ECO:0000256" key="1">
    <source>
        <dbReference type="SAM" id="MobiDB-lite"/>
    </source>
</evidence>
<accession>A0A8J2SXD5</accession>
<keyword evidence="4" id="KW-1185">Reference proteome</keyword>
<organism evidence="3 4">
    <name type="scientific">Pelagomonas calceolata</name>
    <dbReference type="NCBI Taxonomy" id="35677"/>
    <lineage>
        <taxon>Eukaryota</taxon>
        <taxon>Sar</taxon>
        <taxon>Stramenopiles</taxon>
        <taxon>Ochrophyta</taxon>
        <taxon>Pelagophyceae</taxon>
        <taxon>Pelagomonadales</taxon>
        <taxon>Pelagomonadaceae</taxon>
        <taxon>Pelagomonas</taxon>
    </lineage>
</organism>
<evidence type="ECO:0008006" key="5">
    <source>
        <dbReference type="Google" id="ProtNLM"/>
    </source>
</evidence>
<sequence length="416" mass="45033">MARSRGASFAWLLRLFLAGAAVATLGLLYTTHAQHAVNDAPLAAEPPKPKAPLKKPDAASGCPAQGCPPRFWAPVSIAGVEHGDPRVSLCKLAFDTYWRDPSKTPMFRDLASASRCGRGRAGTLNTLYEDMRKKNIKPVKPSGFVFHESRVGSTLVANMLAAVPTNIVYSESAPPPAVLNHCRSCSKQRKTDILQKLIALMGASPTNYHTHLFFKFQSATVPNIRSLLDAFPETPWLFVYRDPVQTMMSHFKNGVGNGPCLRQRRSPPPATIKILKAESAAKASRTSPENYCAAHLAMLTSSALDADGSSDRGLLVDYASMPGALEAYVFPKHFGLSLAPEDALRTHAASSVYSKARGGRKAGAWESDNEKKERAATPAIKSAAATYLQPTFERARQATLSRTGGDDLVHFRDFAP</sequence>
<evidence type="ECO:0000256" key="2">
    <source>
        <dbReference type="SAM" id="SignalP"/>
    </source>
</evidence>
<reference evidence="3" key="1">
    <citation type="submission" date="2021-11" db="EMBL/GenBank/DDBJ databases">
        <authorList>
            <consortium name="Genoscope - CEA"/>
            <person name="William W."/>
        </authorList>
    </citation>
    <scope>NUCLEOTIDE SEQUENCE</scope>
</reference>
<dbReference type="SUPFAM" id="SSF52540">
    <property type="entry name" value="P-loop containing nucleoside triphosphate hydrolases"/>
    <property type="match status" value="1"/>
</dbReference>
<dbReference type="OrthoDB" id="45247at2759"/>